<organism evidence="2 3">
    <name type="scientific">Methanoculleus taiwanensis</name>
    <dbReference type="NCBI Taxonomy" id="1550565"/>
    <lineage>
        <taxon>Archaea</taxon>
        <taxon>Methanobacteriati</taxon>
        <taxon>Methanobacteriota</taxon>
        <taxon>Stenosarchaea group</taxon>
        <taxon>Methanomicrobia</taxon>
        <taxon>Methanomicrobiales</taxon>
        <taxon>Methanomicrobiaceae</taxon>
        <taxon>Methanoculleus</taxon>
    </lineage>
</organism>
<sequence>MKTEVLKSIKKTEEEYQAMISAAQAERKKNLYDAEMEAENLILKATTDAEEYKKQRLAAARGQAQQKYTEIVKKGEQSAETLKAEGSKKLDTAVDYIVSRFKEQLNVTA</sequence>
<accession>A0A498H247</accession>
<dbReference type="Gene3D" id="1.20.5.2950">
    <property type="match status" value="1"/>
</dbReference>
<name>A0A498H247_9EURY</name>
<evidence type="ECO:0000256" key="1">
    <source>
        <dbReference type="SAM" id="Coils"/>
    </source>
</evidence>
<gene>
    <name evidence="2" type="ORF">ABH15_02065</name>
</gene>
<reference evidence="2 3" key="1">
    <citation type="journal article" date="2015" name="Int. J. Syst. Evol. Microbiol.">
        <title>Methanoculleus taiwanensis sp. nov., a methanogen isolated from deep marine sediment at the deformation front area near Taiwan.</title>
        <authorList>
            <person name="Weng C.Y."/>
            <person name="Chen S.C."/>
            <person name="Lai M.C."/>
            <person name="Wu S.Y."/>
            <person name="Lin S."/>
            <person name="Yang T.F."/>
            <person name="Chen P.C."/>
        </authorList>
    </citation>
    <scope>NUCLEOTIDE SEQUENCE [LARGE SCALE GENOMIC DNA]</scope>
    <source>
        <strain evidence="2 3">CYW4</strain>
    </source>
</reference>
<evidence type="ECO:0000313" key="2">
    <source>
        <dbReference type="EMBL" id="RXE56952.1"/>
    </source>
</evidence>
<keyword evidence="3" id="KW-1185">Reference proteome</keyword>
<keyword evidence="1" id="KW-0175">Coiled coil</keyword>
<evidence type="ECO:0000313" key="3">
    <source>
        <dbReference type="Proteomes" id="UP000290932"/>
    </source>
</evidence>
<dbReference type="OrthoDB" id="111840at2157"/>
<feature type="coiled-coil region" evidence="1">
    <location>
        <begin position="6"/>
        <end position="55"/>
    </location>
</feature>
<comment type="caution">
    <text evidence="2">The sequence shown here is derived from an EMBL/GenBank/DDBJ whole genome shotgun (WGS) entry which is preliminary data.</text>
</comment>
<dbReference type="Proteomes" id="UP000290932">
    <property type="component" value="Unassembled WGS sequence"/>
</dbReference>
<proteinExistence type="predicted"/>
<protein>
    <submittedName>
        <fullName evidence="2">ATPase</fullName>
    </submittedName>
</protein>
<dbReference type="EMBL" id="LHQS01000001">
    <property type="protein sequence ID" value="RXE56952.1"/>
    <property type="molecule type" value="Genomic_DNA"/>
</dbReference>
<dbReference type="RefSeq" id="WP_128692702.1">
    <property type="nucleotide sequence ID" value="NZ_LHQS01000001.1"/>
</dbReference>
<dbReference type="AlphaFoldDB" id="A0A498H247"/>